<gene>
    <name evidence="1" type="ORF">GGQ88_003506</name>
</gene>
<accession>A0A7W5ZY90</accession>
<dbReference type="AlphaFoldDB" id="A0A7W5ZY90"/>
<protein>
    <submittedName>
        <fullName evidence="1">Uncharacterized protein</fullName>
    </submittedName>
</protein>
<sequence length="72" mass="7909">MNVVIWEKAAQDAQPRELIEAQVQVCPRIGEDMLLLVQGDQFVASVIAVVHGIGDGELNDPTTRIVVRRKDG</sequence>
<evidence type="ECO:0000313" key="1">
    <source>
        <dbReference type="EMBL" id="MBB3862208.1"/>
    </source>
</evidence>
<reference evidence="1 2" key="1">
    <citation type="submission" date="2020-08" db="EMBL/GenBank/DDBJ databases">
        <title>Genomic Encyclopedia of Type Strains, Phase IV (KMG-IV): sequencing the most valuable type-strain genomes for metagenomic binning, comparative biology and taxonomic classification.</title>
        <authorList>
            <person name="Goeker M."/>
        </authorList>
    </citation>
    <scope>NUCLEOTIDE SEQUENCE [LARGE SCALE GENOMIC DNA]</scope>
    <source>
        <strain evidence="1 2">DSM 14552</strain>
    </source>
</reference>
<keyword evidence="2" id="KW-1185">Reference proteome</keyword>
<dbReference type="RefSeq" id="WP_183614707.1">
    <property type="nucleotide sequence ID" value="NZ_JACICY010000011.1"/>
</dbReference>
<proteinExistence type="predicted"/>
<dbReference type="Proteomes" id="UP000562395">
    <property type="component" value="Unassembled WGS sequence"/>
</dbReference>
<evidence type="ECO:0000313" key="2">
    <source>
        <dbReference type="Proteomes" id="UP000562395"/>
    </source>
</evidence>
<comment type="caution">
    <text evidence="1">The sequence shown here is derived from an EMBL/GenBank/DDBJ whole genome shotgun (WGS) entry which is preliminary data.</text>
</comment>
<organism evidence="1 2">
    <name type="scientific">Novosphingobium hassiacum</name>
    <dbReference type="NCBI Taxonomy" id="173676"/>
    <lineage>
        <taxon>Bacteria</taxon>
        <taxon>Pseudomonadati</taxon>
        <taxon>Pseudomonadota</taxon>
        <taxon>Alphaproteobacteria</taxon>
        <taxon>Sphingomonadales</taxon>
        <taxon>Sphingomonadaceae</taxon>
        <taxon>Novosphingobium</taxon>
    </lineage>
</organism>
<name>A0A7W5ZY90_9SPHN</name>
<dbReference type="EMBL" id="JACICY010000011">
    <property type="protein sequence ID" value="MBB3862208.1"/>
    <property type="molecule type" value="Genomic_DNA"/>
</dbReference>